<protein>
    <submittedName>
        <fullName evidence="2">Uncharacterized protein</fullName>
    </submittedName>
</protein>
<feature type="transmembrane region" description="Helical" evidence="1">
    <location>
        <begin position="23"/>
        <end position="43"/>
    </location>
</feature>
<name>A0A1X2F7E5_MYCSZ</name>
<reference evidence="2 3" key="1">
    <citation type="submission" date="2016-01" db="EMBL/GenBank/DDBJ databases">
        <title>The new phylogeny of the genus Mycobacterium.</title>
        <authorList>
            <person name="Tarcisio F."/>
            <person name="Conor M."/>
            <person name="Antonella G."/>
            <person name="Elisabetta G."/>
            <person name="Giulia F.S."/>
            <person name="Sara T."/>
            <person name="Anna F."/>
            <person name="Clotilde B."/>
            <person name="Roberto B."/>
            <person name="Veronica D.S."/>
            <person name="Fabio R."/>
            <person name="Monica P."/>
            <person name="Olivier J."/>
            <person name="Enrico T."/>
            <person name="Nicola S."/>
        </authorList>
    </citation>
    <scope>NUCLEOTIDE SEQUENCE [LARGE SCALE GENOMIC DNA]</scope>
    <source>
        <strain evidence="2 3">DSM 44166</strain>
    </source>
</reference>
<keyword evidence="3" id="KW-1185">Reference proteome</keyword>
<evidence type="ECO:0000256" key="1">
    <source>
        <dbReference type="SAM" id="Phobius"/>
    </source>
</evidence>
<keyword evidence="1" id="KW-0472">Membrane</keyword>
<keyword evidence="1" id="KW-1133">Transmembrane helix</keyword>
<sequence>MLEDDLCDVALDRQEGAFDIGRFEPPISIAALVWSICAIVILVSPATAFVPITIVAGLLGVGAVYFAYTMIVNRQVLDHEPGGLAVFSH</sequence>
<evidence type="ECO:0000313" key="2">
    <source>
        <dbReference type="EMBL" id="ORX14336.1"/>
    </source>
</evidence>
<proteinExistence type="predicted"/>
<feature type="transmembrane region" description="Helical" evidence="1">
    <location>
        <begin position="49"/>
        <end position="68"/>
    </location>
</feature>
<accession>A0A1X2F7E5</accession>
<dbReference type="EMBL" id="LQPW01000019">
    <property type="protein sequence ID" value="ORX14336.1"/>
    <property type="molecule type" value="Genomic_DNA"/>
</dbReference>
<gene>
    <name evidence="2" type="ORF">AWC27_20675</name>
</gene>
<evidence type="ECO:0000313" key="3">
    <source>
        <dbReference type="Proteomes" id="UP000193317"/>
    </source>
</evidence>
<dbReference type="Proteomes" id="UP000193317">
    <property type="component" value="Unassembled WGS sequence"/>
</dbReference>
<organism evidence="2 3">
    <name type="scientific">Mycobacterium szulgai</name>
    <dbReference type="NCBI Taxonomy" id="1787"/>
    <lineage>
        <taxon>Bacteria</taxon>
        <taxon>Bacillati</taxon>
        <taxon>Actinomycetota</taxon>
        <taxon>Actinomycetes</taxon>
        <taxon>Mycobacteriales</taxon>
        <taxon>Mycobacteriaceae</taxon>
        <taxon>Mycobacterium</taxon>
    </lineage>
</organism>
<dbReference type="OrthoDB" id="8274074at2"/>
<dbReference type="AlphaFoldDB" id="A0A1X2F7E5"/>
<keyword evidence="1" id="KW-0812">Transmembrane</keyword>
<dbReference type="RefSeq" id="WP_085669584.1">
    <property type="nucleotide sequence ID" value="NZ_JACKRU010000507.1"/>
</dbReference>
<comment type="caution">
    <text evidence="2">The sequence shown here is derived from an EMBL/GenBank/DDBJ whole genome shotgun (WGS) entry which is preliminary data.</text>
</comment>